<feature type="chain" id="PRO_5040189955" evidence="1">
    <location>
        <begin position="23"/>
        <end position="66"/>
    </location>
</feature>
<dbReference type="Proteomes" id="UP000701801">
    <property type="component" value="Unassembled WGS sequence"/>
</dbReference>
<evidence type="ECO:0000313" key="2">
    <source>
        <dbReference type="EMBL" id="CAG8974972.1"/>
    </source>
</evidence>
<evidence type="ECO:0000313" key="3">
    <source>
        <dbReference type="Proteomes" id="UP000701801"/>
    </source>
</evidence>
<accession>A0A9N9Q519</accession>
<dbReference type="EMBL" id="CAJVRM010000119">
    <property type="protein sequence ID" value="CAG8974972.1"/>
    <property type="molecule type" value="Genomic_DNA"/>
</dbReference>
<protein>
    <submittedName>
        <fullName evidence="2">Uncharacterized protein</fullName>
    </submittedName>
</protein>
<gene>
    <name evidence="2" type="ORF">HYALB_00012095</name>
</gene>
<dbReference type="AlphaFoldDB" id="A0A9N9Q519"/>
<reference evidence="2" key="1">
    <citation type="submission" date="2021-07" db="EMBL/GenBank/DDBJ databases">
        <authorList>
            <person name="Durling M."/>
        </authorList>
    </citation>
    <scope>NUCLEOTIDE SEQUENCE</scope>
</reference>
<organism evidence="2 3">
    <name type="scientific">Hymenoscyphus albidus</name>
    <dbReference type="NCBI Taxonomy" id="595503"/>
    <lineage>
        <taxon>Eukaryota</taxon>
        <taxon>Fungi</taxon>
        <taxon>Dikarya</taxon>
        <taxon>Ascomycota</taxon>
        <taxon>Pezizomycotina</taxon>
        <taxon>Leotiomycetes</taxon>
        <taxon>Helotiales</taxon>
        <taxon>Helotiaceae</taxon>
        <taxon>Hymenoscyphus</taxon>
    </lineage>
</organism>
<keyword evidence="1" id="KW-0732">Signal</keyword>
<evidence type="ECO:0000256" key="1">
    <source>
        <dbReference type="SAM" id="SignalP"/>
    </source>
</evidence>
<name>A0A9N9Q519_9HELO</name>
<feature type="signal peptide" evidence="1">
    <location>
        <begin position="1"/>
        <end position="22"/>
    </location>
</feature>
<comment type="caution">
    <text evidence="2">The sequence shown here is derived from an EMBL/GenBank/DDBJ whole genome shotgun (WGS) entry which is preliminary data.</text>
</comment>
<sequence length="66" mass="6778">MRFATVQLFLATFATLSSVVIAVGGGIEGGNASGGPVPKTRLANGAPHLRFRSVAPVVFVIVNPSR</sequence>
<keyword evidence="3" id="KW-1185">Reference proteome</keyword>
<proteinExistence type="predicted"/>